<protein>
    <submittedName>
        <fullName evidence="1">Uncharacterized protein</fullName>
    </submittedName>
</protein>
<reference evidence="1 2" key="1">
    <citation type="submission" date="2019-05" db="EMBL/GenBank/DDBJ databases">
        <title>Another draft genome of Portunus trituberculatus and its Hox gene families provides insights of decapod evolution.</title>
        <authorList>
            <person name="Jeong J.-H."/>
            <person name="Song I."/>
            <person name="Kim S."/>
            <person name="Choi T."/>
            <person name="Kim D."/>
            <person name="Ryu S."/>
            <person name="Kim W."/>
        </authorList>
    </citation>
    <scope>NUCLEOTIDE SEQUENCE [LARGE SCALE GENOMIC DNA]</scope>
    <source>
        <tissue evidence="1">Muscle</tissue>
    </source>
</reference>
<proteinExistence type="predicted"/>
<dbReference type="AlphaFoldDB" id="A0A5B7K7N8"/>
<sequence>MQGAPLLLLLQPQHHQLLLFFLLSLHHHHYHHYFHQLLLHLAIDSYSLESLLQLILVANVLQLLTHHLQELIELDNPVPACLHLAHQLPQLRLCTTRESQ</sequence>
<name>A0A5B7K7N8_PORTR</name>
<dbReference type="EMBL" id="VSRR010134630">
    <property type="protein sequence ID" value="MPD03100.1"/>
    <property type="molecule type" value="Genomic_DNA"/>
</dbReference>
<dbReference type="Proteomes" id="UP000324222">
    <property type="component" value="Unassembled WGS sequence"/>
</dbReference>
<accession>A0A5B7K7N8</accession>
<comment type="caution">
    <text evidence="1">The sequence shown here is derived from an EMBL/GenBank/DDBJ whole genome shotgun (WGS) entry which is preliminary data.</text>
</comment>
<evidence type="ECO:0000313" key="2">
    <source>
        <dbReference type="Proteomes" id="UP000324222"/>
    </source>
</evidence>
<keyword evidence="2" id="KW-1185">Reference proteome</keyword>
<organism evidence="1 2">
    <name type="scientific">Portunus trituberculatus</name>
    <name type="common">Swimming crab</name>
    <name type="synonym">Neptunus trituberculatus</name>
    <dbReference type="NCBI Taxonomy" id="210409"/>
    <lineage>
        <taxon>Eukaryota</taxon>
        <taxon>Metazoa</taxon>
        <taxon>Ecdysozoa</taxon>
        <taxon>Arthropoda</taxon>
        <taxon>Crustacea</taxon>
        <taxon>Multicrustacea</taxon>
        <taxon>Malacostraca</taxon>
        <taxon>Eumalacostraca</taxon>
        <taxon>Eucarida</taxon>
        <taxon>Decapoda</taxon>
        <taxon>Pleocyemata</taxon>
        <taxon>Brachyura</taxon>
        <taxon>Eubrachyura</taxon>
        <taxon>Portunoidea</taxon>
        <taxon>Portunidae</taxon>
        <taxon>Portuninae</taxon>
        <taxon>Portunus</taxon>
    </lineage>
</organism>
<evidence type="ECO:0000313" key="1">
    <source>
        <dbReference type="EMBL" id="MPD03100.1"/>
    </source>
</evidence>
<gene>
    <name evidence="1" type="ORF">E2C01_098719</name>
</gene>